<evidence type="ECO:0000313" key="16">
    <source>
        <dbReference type="Proteomes" id="UP001188597"/>
    </source>
</evidence>
<dbReference type="SMART" id="SM00717">
    <property type="entry name" value="SANT"/>
    <property type="match status" value="1"/>
</dbReference>
<feature type="domain" description="SANT" evidence="14">
    <location>
        <begin position="400"/>
        <end position="451"/>
    </location>
</feature>
<dbReference type="InterPro" id="IPR032451">
    <property type="entry name" value="SMARCC_C"/>
</dbReference>
<dbReference type="InterPro" id="IPR017884">
    <property type="entry name" value="SANT_dom"/>
</dbReference>
<dbReference type="Gene3D" id="1.10.10.60">
    <property type="entry name" value="Homeodomain-like"/>
    <property type="match status" value="1"/>
</dbReference>
<keyword evidence="16" id="KW-1185">Reference proteome</keyword>
<evidence type="ECO:0000256" key="9">
    <source>
        <dbReference type="PROSITE-ProRule" id="PRU00228"/>
    </source>
</evidence>
<dbReference type="AlphaFoldDB" id="A0AA88VQY4"/>
<accession>A0AA88VQY4</accession>
<dbReference type="GO" id="GO:0003677">
    <property type="term" value="F:DNA binding"/>
    <property type="evidence" value="ECO:0007669"/>
    <property type="project" value="UniProtKB-KW"/>
</dbReference>
<evidence type="ECO:0000256" key="6">
    <source>
        <dbReference type="ARBA" id="ARBA00023125"/>
    </source>
</evidence>
<dbReference type="PANTHER" id="PTHR12802">
    <property type="entry name" value="SWI/SNF COMPLEX-RELATED"/>
    <property type="match status" value="1"/>
</dbReference>
<dbReference type="InterPro" id="IPR000433">
    <property type="entry name" value="Znf_ZZ"/>
</dbReference>
<dbReference type="FunFam" id="1.10.10.10:FF:000020">
    <property type="entry name" value="SWI/SNF complex subunit SMARCC2 isoform c"/>
    <property type="match status" value="1"/>
</dbReference>
<evidence type="ECO:0000259" key="12">
    <source>
        <dbReference type="PROSITE" id="PS50135"/>
    </source>
</evidence>
<dbReference type="InterPro" id="IPR001005">
    <property type="entry name" value="SANT/Myb"/>
</dbReference>
<evidence type="ECO:0000259" key="13">
    <source>
        <dbReference type="PROSITE" id="PS50934"/>
    </source>
</evidence>
<comment type="caution">
    <text evidence="15">The sequence shown here is derived from an EMBL/GenBank/DDBJ whole genome shotgun (WGS) entry which is preliminary data.</text>
</comment>
<dbReference type="FunFam" id="1.10.10.60:FF:000014">
    <property type="entry name" value="SWI/SNF complex subunit SMARCC2 isoform C"/>
    <property type="match status" value="1"/>
</dbReference>
<feature type="region of interest" description="Disordered" evidence="10">
    <location>
        <begin position="745"/>
        <end position="783"/>
    </location>
</feature>
<dbReference type="GO" id="GO:0005634">
    <property type="term" value="C:nucleus"/>
    <property type="evidence" value="ECO:0007669"/>
    <property type="project" value="UniProtKB-ARBA"/>
</dbReference>
<feature type="compositionally biased region" description="Basic and acidic residues" evidence="10">
    <location>
        <begin position="50"/>
        <end position="67"/>
    </location>
</feature>
<sequence>MPASSSSDVRTRWRKRKRGDPQINRKPKQPPQDDNDVDDDDENDIDEDLDPPHHNHQPEPDEHHQNPDNRNPPDPARETEVLAGGGVRISDFPVAVRHAVNRPHSSVLAVVAAERAGQRGESRGQHVSGIALENLSYGQLQALSAVPAEGGDDTACVITPPAIMEGRGMVKRFGSSRIHVVPLHADWFSPNSVHRLERQVVPHFFSGKSANHTPEKYMECRNCIVAKYMANPEKRLSVNDCQELVVGIDLDDMTRILRFLNHWGIINYCAAAPNREPQNIGVSLGEDTNGELHVPSTALKSIDSLIRFDKPRCRLKAADVYPELACHDPDNSDVDSKIRERLSENRCNYCSQPLPTVYYQSQKEVDVLLCLGCFHEGRFVTGHSSLDFVRVDSTMDYGDLDGESWTDQETLLLLEAMELFNENWNEIAEHVGSKSKAQCIHHFICLPVDDTPLERIEVPSMPVSSNFSNRDDSPRPYSNGISTGSSLQEPDSESRLPFANSGNPVMTLVQDDKYCILWPSNTCHYQTIYEDMVILISTEVFAFVQRLYALSPARCSKCFQLWLAYEVAFLASAVGPRVAAACAHASLAALAEDDHLSASGNIGQIDRSGSGNRLVRFHLTILDSLLILLLNLENVHGYKGGCANGEITNSSQQREENSGVQGPLSAEKVKAAAKAGLASAATKAKLFADHEEREIQRLSANIINHQLKRLELKLKQFAEVETLLMKECEQVERARQRIASERALMTSSQLGSAGVSRPTGLPGVNPASASNNSGNNRQQVSVSPSQPFIAGYGNNQPMHPHMSLMPQQPMYGLGPRLPLSAIQPSSSASPNVMFNAAANVHSAVAHPMLRPVSGTRTGLD</sequence>
<feature type="compositionally biased region" description="Low complexity" evidence="10">
    <location>
        <begin position="762"/>
        <end position="776"/>
    </location>
</feature>
<keyword evidence="1" id="KW-0217">Developmental protein</keyword>
<feature type="compositionally biased region" description="Polar residues" evidence="10">
    <location>
        <begin position="479"/>
        <end position="489"/>
    </location>
</feature>
<dbReference type="Proteomes" id="UP001188597">
    <property type="component" value="Unassembled WGS sequence"/>
</dbReference>
<dbReference type="SUPFAM" id="SSF46689">
    <property type="entry name" value="Homeodomain-like"/>
    <property type="match status" value="2"/>
</dbReference>
<dbReference type="GO" id="GO:0008270">
    <property type="term" value="F:zinc ion binding"/>
    <property type="evidence" value="ECO:0007669"/>
    <property type="project" value="UniProtKB-KW"/>
</dbReference>
<feature type="compositionally biased region" description="Acidic residues" evidence="10">
    <location>
        <begin position="33"/>
        <end position="49"/>
    </location>
</feature>
<dbReference type="PROSITE" id="PS50090">
    <property type="entry name" value="MYB_LIKE"/>
    <property type="match status" value="1"/>
</dbReference>
<dbReference type="Pfam" id="PF00249">
    <property type="entry name" value="Myb_DNA-binding"/>
    <property type="match status" value="1"/>
</dbReference>
<evidence type="ECO:0000256" key="3">
    <source>
        <dbReference type="ARBA" id="ARBA00022771"/>
    </source>
</evidence>
<feature type="region of interest" description="Disordered" evidence="10">
    <location>
        <begin position="462"/>
        <end position="499"/>
    </location>
</feature>
<dbReference type="CDD" id="cd00167">
    <property type="entry name" value="SANT"/>
    <property type="match status" value="1"/>
</dbReference>
<protein>
    <recommendedName>
        <fullName evidence="17">SWI/SNF complex subunit SWI3C</fullName>
    </recommendedName>
</protein>
<reference evidence="15" key="1">
    <citation type="submission" date="2022-12" db="EMBL/GenBank/DDBJ databases">
        <title>Draft genome assemblies for two species of Escallonia (Escalloniales).</title>
        <authorList>
            <person name="Chanderbali A."/>
            <person name="Dervinis C."/>
            <person name="Anghel I."/>
            <person name="Soltis D."/>
            <person name="Soltis P."/>
            <person name="Zapata F."/>
        </authorList>
    </citation>
    <scope>NUCLEOTIDE SEQUENCE</scope>
    <source>
        <strain evidence="15">UCBG64.0493</strain>
        <tissue evidence="15">Leaf</tissue>
    </source>
</reference>
<keyword evidence="3 9" id="KW-0863">Zinc-finger</keyword>
<feature type="domain" description="SWIRM" evidence="13">
    <location>
        <begin position="179"/>
        <end position="277"/>
    </location>
</feature>
<feature type="domain" description="Myb-like" evidence="11">
    <location>
        <begin position="404"/>
        <end position="443"/>
    </location>
</feature>
<dbReference type="InterPro" id="IPR036388">
    <property type="entry name" value="WH-like_DNA-bd_sf"/>
</dbReference>
<dbReference type="Pfam" id="PF16495">
    <property type="entry name" value="SWIRM-assoc_1"/>
    <property type="match status" value="1"/>
</dbReference>
<evidence type="ECO:0000256" key="8">
    <source>
        <dbReference type="ARBA" id="ARBA00023242"/>
    </source>
</evidence>
<dbReference type="InterPro" id="IPR007526">
    <property type="entry name" value="SWIRM"/>
</dbReference>
<keyword evidence="2" id="KW-0479">Metal-binding</keyword>
<gene>
    <name evidence="15" type="ORF">RJ639_008330</name>
</gene>
<feature type="region of interest" description="Disordered" evidence="10">
    <location>
        <begin position="1"/>
        <end position="79"/>
    </location>
</feature>
<dbReference type="PANTHER" id="PTHR12802:SF61">
    <property type="entry name" value="SWI_SNF COMPLEX SUBUNIT SWI3C"/>
    <property type="match status" value="1"/>
</dbReference>
<evidence type="ECO:0008006" key="17">
    <source>
        <dbReference type="Google" id="ProtNLM"/>
    </source>
</evidence>
<dbReference type="PROSITE" id="PS50135">
    <property type="entry name" value="ZF_ZZ_2"/>
    <property type="match status" value="1"/>
</dbReference>
<evidence type="ECO:0000259" key="14">
    <source>
        <dbReference type="PROSITE" id="PS51293"/>
    </source>
</evidence>
<evidence type="ECO:0000256" key="4">
    <source>
        <dbReference type="ARBA" id="ARBA00022833"/>
    </source>
</evidence>
<organism evidence="15 16">
    <name type="scientific">Escallonia herrerae</name>
    <dbReference type="NCBI Taxonomy" id="1293975"/>
    <lineage>
        <taxon>Eukaryota</taxon>
        <taxon>Viridiplantae</taxon>
        <taxon>Streptophyta</taxon>
        <taxon>Embryophyta</taxon>
        <taxon>Tracheophyta</taxon>
        <taxon>Spermatophyta</taxon>
        <taxon>Magnoliopsida</taxon>
        <taxon>eudicotyledons</taxon>
        <taxon>Gunneridae</taxon>
        <taxon>Pentapetalae</taxon>
        <taxon>asterids</taxon>
        <taxon>campanulids</taxon>
        <taxon>Escalloniales</taxon>
        <taxon>Escalloniaceae</taxon>
        <taxon>Escallonia</taxon>
    </lineage>
</organism>
<proteinExistence type="predicted"/>
<dbReference type="PROSITE" id="PS51293">
    <property type="entry name" value="SANT"/>
    <property type="match status" value="1"/>
</dbReference>
<keyword evidence="8" id="KW-0539">Nucleus</keyword>
<evidence type="ECO:0000256" key="7">
    <source>
        <dbReference type="ARBA" id="ARBA00023163"/>
    </source>
</evidence>
<dbReference type="PROSITE" id="PS50934">
    <property type="entry name" value="SWIRM"/>
    <property type="match status" value="1"/>
</dbReference>
<keyword evidence="6" id="KW-0238">DNA-binding</keyword>
<name>A0AA88VQY4_9ASTE</name>
<dbReference type="Gene3D" id="1.10.10.10">
    <property type="entry name" value="Winged helix-like DNA-binding domain superfamily/Winged helix DNA-binding domain"/>
    <property type="match status" value="1"/>
</dbReference>
<feature type="domain" description="ZZ-type" evidence="12">
    <location>
        <begin position="342"/>
        <end position="396"/>
    </location>
</feature>
<dbReference type="EMBL" id="JAVXUP010001377">
    <property type="protein sequence ID" value="KAK3012428.1"/>
    <property type="molecule type" value="Genomic_DNA"/>
</dbReference>
<evidence type="ECO:0000256" key="10">
    <source>
        <dbReference type="SAM" id="MobiDB-lite"/>
    </source>
</evidence>
<evidence type="ECO:0000256" key="5">
    <source>
        <dbReference type="ARBA" id="ARBA00023015"/>
    </source>
</evidence>
<evidence type="ECO:0000259" key="11">
    <source>
        <dbReference type="PROSITE" id="PS50090"/>
    </source>
</evidence>
<evidence type="ECO:0000313" key="15">
    <source>
        <dbReference type="EMBL" id="KAK3012428.1"/>
    </source>
</evidence>
<keyword evidence="5" id="KW-0805">Transcription regulation</keyword>
<keyword evidence="7" id="KW-0804">Transcription</keyword>
<dbReference type="Pfam" id="PF04433">
    <property type="entry name" value="SWIRM"/>
    <property type="match status" value="1"/>
</dbReference>
<evidence type="ECO:0000256" key="2">
    <source>
        <dbReference type="ARBA" id="ARBA00022723"/>
    </source>
</evidence>
<dbReference type="InterPro" id="IPR009057">
    <property type="entry name" value="Homeodomain-like_sf"/>
</dbReference>
<keyword evidence="4" id="KW-0862">Zinc</keyword>
<evidence type="ECO:0000256" key="1">
    <source>
        <dbReference type="ARBA" id="ARBA00022473"/>
    </source>
</evidence>